<evidence type="ECO:0000256" key="2">
    <source>
        <dbReference type="SAM" id="Phobius"/>
    </source>
</evidence>
<keyword evidence="2" id="KW-0812">Transmembrane</keyword>
<proteinExistence type="predicted"/>
<keyword evidence="2" id="KW-0472">Membrane</keyword>
<sequence>MKSYTKTLLEHCRKYLTPVVLVVVFVLYRLYGAHQQVRHDARCYEEWHTRFTLDELREFETLEWTAEPLPSGLGGKGKMKAQHDGGDGVQPVRNPFATLAVCGFLMVDKAYDPQVLSQINATVRPLVDDPTRFEPLKNTAGLRGKRVEFSVPHEAPFLQAIPPQPVMDFVRDFVSVLGDGRALRQKETTDPEMFAAKYDAGRFPALEQLTVILAEAREDTDQGLHPDASFRYGMKIHVPLVDVTEEMGPVRIYPQCLDDADGVFNRLYDWYSSLLNVRPSVLGTVPVGTAVIYQQFLLHQGTGNKSPLDRPILDFSLLPAHYIREHNYTKEFPQDILPHLKKYRQDWHARLVNGLADPSGRHKKLFESLVSRDYSIRPEDQKPHAWIDAGKRKSFCGQNVDLVSCLNQTILTPKIIALICGFLLITAVRSAQRDWEEAFTKEKRAAAAAATAPALTKKKTKVKKTATNDSVKGVVAGKGGGPLEAVDDTVSEDQKKAQ</sequence>
<dbReference type="AlphaFoldDB" id="A0A5J4Z4F7"/>
<feature type="region of interest" description="Disordered" evidence="1">
    <location>
        <begin position="471"/>
        <end position="498"/>
    </location>
</feature>
<comment type="caution">
    <text evidence="3">The sequence shown here is derived from an EMBL/GenBank/DDBJ whole genome shotgun (WGS) entry which is preliminary data.</text>
</comment>
<keyword evidence="4" id="KW-1185">Reference proteome</keyword>
<dbReference type="SUPFAM" id="SSF51197">
    <property type="entry name" value="Clavaminate synthase-like"/>
    <property type="match status" value="1"/>
</dbReference>
<evidence type="ECO:0000256" key="1">
    <source>
        <dbReference type="SAM" id="MobiDB-lite"/>
    </source>
</evidence>
<dbReference type="Proteomes" id="UP000324585">
    <property type="component" value="Unassembled WGS sequence"/>
</dbReference>
<feature type="transmembrane region" description="Helical" evidence="2">
    <location>
        <begin position="12"/>
        <end position="31"/>
    </location>
</feature>
<dbReference type="EMBL" id="VRMN01000001">
    <property type="protein sequence ID" value="KAA8497814.1"/>
    <property type="molecule type" value="Genomic_DNA"/>
</dbReference>
<evidence type="ECO:0000313" key="3">
    <source>
        <dbReference type="EMBL" id="KAA8497814.1"/>
    </source>
</evidence>
<name>A0A5J4Z4F7_PORPP</name>
<organism evidence="3 4">
    <name type="scientific">Porphyridium purpureum</name>
    <name type="common">Red alga</name>
    <name type="synonym">Porphyridium cruentum</name>
    <dbReference type="NCBI Taxonomy" id="35688"/>
    <lineage>
        <taxon>Eukaryota</taxon>
        <taxon>Rhodophyta</taxon>
        <taxon>Bangiophyceae</taxon>
        <taxon>Porphyridiales</taxon>
        <taxon>Porphyridiaceae</taxon>
        <taxon>Porphyridium</taxon>
    </lineage>
</organism>
<dbReference type="Gene3D" id="2.60.120.620">
    <property type="entry name" value="q2cbj1_9rhob like domain"/>
    <property type="match status" value="1"/>
</dbReference>
<reference evidence="4" key="1">
    <citation type="journal article" date="2019" name="Nat. Commun.">
        <title>Expansion of phycobilisome linker gene families in mesophilic red algae.</title>
        <authorList>
            <person name="Lee J."/>
            <person name="Kim D."/>
            <person name="Bhattacharya D."/>
            <person name="Yoon H.S."/>
        </authorList>
    </citation>
    <scope>NUCLEOTIDE SEQUENCE [LARGE SCALE GENOMIC DNA]</scope>
    <source>
        <strain evidence="4">CCMP 1328</strain>
    </source>
</reference>
<protein>
    <submittedName>
        <fullName evidence="3">Uncharacterized protein</fullName>
    </submittedName>
</protein>
<keyword evidence="2" id="KW-1133">Transmembrane helix</keyword>
<accession>A0A5J4Z4F7</accession>
<gene>
    <name evidence="3" type="ORF">FVE85_5399</name>
</gene>
<evidence type="ECO:0000313" key="4">
    <source>
        <dbReference type="Proteomes" id="UP000324585"/>
    </source>
</evidence>